<sequence length="25" mass="2794">GSNKKNRRINKVLLGNFKPAILGKK</sequence>
<comment type="caution">
    <text evidence="1">The sequence shown here is derived from an EMBL/GenBank/DDBJ whole genome shotgun (WGS) entry which is preliminary data.</text>
</comment>
<proteinExistence type="predicted"/>
<evidence type="ECO:0000313" key="2">
    <source>
        <dbReference type="Proteomes" id="UP000286235"/>
    </source>
</evidence>
<dbReference type="AlphaFoldDB" id="A0A420VEF9"/>
<keyword evidence="2" id="KW-1185">Reference proteome</keyword>
<accession>A0A420VEF9</accession>
<dbReference type="EMBL" id="AZRV01000028">
    <property type="protein sequence ID" value="RKO61900.1"/>
    <property type="molecule type" value="Genomic_DNA"/>
</dbReference>
<organism evidence="1 2">
    <name type="scientific">Caldibacillus debilis GB1</name>
    <dbReference type="NCBI Taxonomy" id="1339248"/>
    <lineage>
        <taxon>Bacteria</taxon>
        <taxon>Bacillati</taxon>
        <taxon>Bacillota</taxon>
        <taxon>Bacilli</taxon>
        <taxon>Bacillales</taxon>
        <taxon>Bacillaceae</taxon>
        <taxon>Caldibacillus</taxon>
    </lineage>
</organism>
<dbReference type="Proteomes" id="UP000286235">
    <property type="component" value="Unassembled WGS sequence"/>
</dbReference>
<reference evidence="1 2" key="1">
    <citation type="submission" date="2013-12" db="EMBL/GenBank/DDBJ databases">
        <title>Genome and proteome characterization of Caldibacillus debilis GB1 derived from a cellulolytic aero-tolerant co-culture.</title>
        <authorList>
            <person name="Wushke S.T."/>
            <person name="Zhang X."/>
            <person name="Fristensky B."/>
            <person name="Wilkins J.A."/>
            <person name="Levin D.B."/>
            <person name="Sparling R."/>
        </authorList>
    </citation>
    <scope>NUCLEOTIDE SEQUENCE [LARGE SCALE GENOMIC DNA]</scope>
    <source>
        <strain evidence="1 2">GB1</strain>
    </source>
</reference>
<name>A0A420VEF9_9BACI</name>
<protein>
    <submittedName>
        <fullName evidence="1">Uncharacterized protein</fullName>
    </submittedName>
</protein>
<gene>
    <name evidence="1" type="ORF">Cdeb_03380</name>
</gene>
<feature type="non-terminal residue" evidence="1">
    <location>
        <position position="1"/>
    </location>
</feature>
<evidence type="ECO:0000313" key="1">
    <source>
        <dbReference type="EMBL" id="RKO61900.1"/>
    </source>
</evidence>